<reference evidence="2" key="1">
    <citation type="journal article" date="2019" name="Int. J. Syst. Evol. Microbiol.">
        <title>The Global Catalogue of Microorganisms (GCM) 10K type strain sequencing project: providing services to taxonomists for standard genome sequencing and annotation.</title>
        <authorList>
            <consortium name="The Broad Institute Genomics Platform"/>
            <consortium name="The Broad Institute Genome Sequencing Center for Infectious Disease"/>
            <person name="Wu L."/>
            <person name="Ma J."/>
        </authorList>
    </citation>
    <scope>NUCLEOTIDE SEQUENCE [LARGE SCALE GENOMIC DNA]</scope>
    <source>
        <strain evidence="2">JCM 18541</strain>
    </source>
</reference>
<proteinExistence type="predicted"/>
<dbReference type="Gene3D" id="3.30.310.50">
    <property type="entry name" value="Alpha-D-phosphohexomutase, C-terminal domain"/>
    <property type="match status" value="1"/>
</dbReference>
<protein>
    <submittedName>
        <fullName evidence="1">DUF2218 domain-containing protein</fullName>
    </submittedName>
</protein>
<sequence>MSDYPTVAEMNHTARSRVATDRPARYAKQLVSHMGNKLPVEEIEGGHRLTFNRDGVFSGYGDVLVQDGVPQVVMVVHAPSAESCTRVSDVLARHLERFGERDELKVEFLAA</sequence>
<evidence type="ECO:0000313" key="2">
    <source>
        <dbReference type="Proteomes" id="UP001500187"/>
    </source>
</evidence>
<name>A0ABP9AWS2_9MICC</name>
<dbReference type="EMBL" id="BAABKP010000001">
    <property type="protein sequence ID" value="GAA4787342.1"/>
    <property type="molecule type" value="Genomic_DNA"/>
</dbReference>
<dbReference type="Pfam" id="PF09981">
    <property type="entry name" value="DUF2218"/>
    <property type="match status" value="1"/>
</dbReference>
<accession>A0ABP9AWS2</accession>
<comment type="caution">
    <text evidence="1">The sequence shown here is derived from an EMBL/GenBank/DDBJ whole genome shotgun (WGS) entry which is preliminary data.</text>
</comment>
<dbReference type="RefSeq" id="WP_345443354.1">
    <property type="nucleotide sequence ID" value="NZ_BAABKP010000001.1"/>
</dbReference>
<keyword evidence="2" id="KW-1185">Reference proteome</keyword>
<evidence type="ECO:0000313" key="1">
    <source>
        <dbReference type="EMBL" id="GAA4787342.1"/>
    </source>
</evidence>
<gene>
    <name evidence="1" type="ORF">GCM10023352_01100</name>
</gene>
<dbReference type="Proteomes" id="UP001500187">
    <property type="component" value="Unassembled WGS sequence"/>
</dbReference>
<dbReference type="InterPro" id="IPR014543">
    <property type="entry name" value="UCP028291"/>
</dbReference>
<organism evidence="1 2">
    <name type="scientific">Rothia endophytica</name>
    <dbReference type="NCBI Taxonomy" id="1324766"/>
    <lineage>
        <taxon>Bacteria</taxon>
        <taxon>Bacillati</taxon>
        <taxon>Actinomycetota</taxon>
        <taxon>Actinomycetes</taxon>
        <taxon>Micrococcales</taxon>
        <taxon>Micrococcaceae</taxon>
        <taxon>Rothia</taxon>
    </lineage>
</organism>